<feature type="region of interest" description="Disordered" evidence="1">
    <location>
        <begin position="1"/>
        <end position="49"/>
    </location>
</feature>
<dbReference type="EMBL" id="JABCRI010000006">
    <property type="protein sequence ID" value="KAF8405363.1"/>
    <property type="molecule type" value="Genomic_DNA"/>
</dbReference>
<dbReference type="PANTHER" id="PTHR47512">
    <property type="entry name" value="EXPRESSED PROTEIN"/>
    <property type="match status" value="1"/>
</dbReference>
<protein>
    <submittedName>
        <fullName evidence="2">Uncharacterized protein</fullName>
    </submittedName>
</protein>
<name>A0A835DIB1_TETSI</name>
<dbReference type="Proteomes" id="UP000655225">
    <property type="component" value="Unassembled WGS sequence"/>
</dbReference>
<sequence>METPLSMRRVTRSQTSATMNSIPLSRKNEESEKGLSRQRNGKPDRSALIDITNDSPIVGLAMGNSGAPSSLAKKRNQPKTPGSGEALLRGQVKTLLQKVEEEAELSKLSFEHCSFLNLQGSLNSPSGLLAPTPVNTPQVPNLTCVGITKSTTCNGIDEDSKIPPVFSVQAVTDIIDPVKQETLLESQKSLLNRSLLFDFSENLENSDSSECYSELTYQEANLVKSMDEDDASVWSIQVNASTHDEDFEEEEEDNKNEDEIEEEEEEDYEEVDEDGGSVDELCEGLSKISVQEKRMPKFEGKHTRFVYNSDNEIEGEEEVTDNSSAVSPGVLRLKGLPTPEGKHLRFPEE</sequence>
<proteinExistence type="predicted"/>
<feature type="region of interest" description="Disordered" evidence="1">
    <location>
        <begin position="309"/>
        <end position="349"/>
    </location>
</feature>
<organism evidence="2 3">
    <name type="scientific">Tetracentron sinense</name>
    <name type="common">Spur-leaf</name>
    <dbReference type="NCBI Taxonomy" id="13715"/>
    <lineage>
        <taxon>Eukaryota</taxon>
        <taxon>Viridiplantae</taxon>
        <taxon>Streptophyta</taxon>
        <taxon>Embryophyta</taxon>
        <taxon>Tracheophyta</taxon>
        <taxon>Spermatophyta</taxon>
        <taxon>Magnoliopsida</taxon>
        <taxon>Trochodendrales</taxon>
        <taxon>Trochodendraceae</taxon>
        <taxon>Tetracentron</taxon>
    </lineage>
</organism>
<keyword evidence="3" id="KW-1185">Reference proteome</keyword>
<accession>A0A835DIB1</accession>
<comment type="caution">
    <text evidence="2">The sequence shown here is derived from an EMBL/GenBank/DDBJ whole genome shotgun (WGS) entry which is preliminary data.</text>
</comment>
<feature type="compositionally biased region" description="Basic and acidic residues" evidence="1">
    <location>
        <begin position="340"/>
        <end position="349"/>
    </location>
</feature>
<feature type="region of interest" description="Disordered" evidence="1">
    <location>
        <begin position="240"/>
        <end position="280"/>
    </location>
</feature>
<feature type="compositionally biased region" description="Polar residues" evidence="1">
    <location>
        <begin position="12"/>
        <end position="23"/>
    </location>
</feature>
<evidence type="ECO:0000313" key="3">
    <source>
        <dbReference type="Proteomes" id="UP000655225"/>
    </source>
</evidence>
<gene>
    <name evidence="2" type="ORF">HHK36_010267</name>
</gene>
<reference evidence="2 3" key="1">
    <citation type="submission" date="2020-04" db="EMBL/GenBank/DDBJ databases">
        <title>Plant Genome Project.</title>
        <authorList>
            <person name="Zhang R.-G."/>
        </authorList>
    </citation>
    <scope>NUCLEOTIDE SEQUENCE [LARGE SCALE GENOMIC DNA]</scope>
    <source>
        <strain evidence="2">YNK0</strain>
        <tissue evidence="2">Leaf</tissue>
    </source>
</reference>
<feature type="compositionally biased region" description="Acidic residues" evidence="1">
    <location>
        <begin position="245"/>
        <end position="280"/>
    </location>
</feature>
<feature type="region of interest" description="Disordered" evidence="1">
    <location>
        <begin position="62"/>
        <end position="85"/>
    </location>
</feature>
<dbReference type="AlphaFoldDB" id="A0A835DIB1"/>
<feature type="compositionally biased region" description="Acidic residues" evidence="1">
    <location>
        <begin position="311"/>
        <end position="320"/>
    </location>
</feature>
<evidence type="ECO:0000256" key="1">
    <source>
        <dbReference type="SAM" id="MobiDB-lite"/>
    </source>
</evidence>
<dbReference type="PANTHER" id="PTHR47512:SF3">
    <property type="entry name" value="CHALCONE-FLAVONONE ISOMERASE FAMILY PROTEIN"/>
    <property type="match status" value="1"/>
</dbReference>
<dbReference type="OrthoDB" id="162989at2759"/>
<feature type="compositionally biased region" description="Basic and acidic residues" evidence="1">
    <location>
        <begin position="26"/>
        <end position="47"/>
    </location>
</feature>
<dbReference type="OMA" id="NICVDEK"/>
<evidence type="ECO:0000313" key="2">
    <source>
        <dbReference type="EMBL" id="KAF8405363.1"/>
    </source>
</evidence>